<proteinExistence type="predicted"/>
<feature type="compositionally biased region" description="Low complexity" evidence="1">
    <location>
        <begin position="94"/>
        <end position="116"/>
    </location>
</feature>
<evidence type="ECO:0000256" key="1">
    <source>
        <dbReference type="SAM" id="MobiDB-lite"/>
    </source>
</evidence>
<reference evidence="2" key="1">
    <citation type="submission" date="2021-02" db="EMBL/GenBank/DDBJ databases">
        <authorList>
            <person name="Nowell W R."/>
        </authorList>
    </citation>
    <scope>NUCLEOTIDE SEQUENCE</scope>
</reference>
<evidence type="ECO:0000313" key="2">
    <source>
        <dbReference type="EMBL" id="CAF5206552.1"/>
    </source>
</evidence>
<organism evidence="2 3">
    <name type="scientific">Rotaria magnacalcarata</name>
    <dbReference type="NCBI Taxonomy" id="392030"/>
    <lineage>
        <taxon>Eukaryota</taxon>
        <taxon>Metazoa</taxon>
        <taxon>Spiralia</taxon>
        <taxon>Gnathifera</taxon>
        <taxon>Rotifera</taxon>
        <taxon>Eurotatoria</taxon>
        <taxon>Bdelloidea</taxon>
        <taxon>Philodinida</taxon>
        <taxon>Philodinidae</taxon>
        <taxon>Rotaria</taxon>
    </lineage>
</organism>
<gene>
    <name evidence="2" type="ORF">SMN809_LOCUS77063</name>
</gene>
<accession>A0A8S3IY18</accession>
<name>A0A8S3IY18_9BILA</name>
<comment type="caution">
    <text evidence="2">The sequence shown here is derived from an EMBL/GenBank/DDBJ whole genome shotgun (WGS) entry which is preliminary data.</text>
</comment>
<feature type="region of interest" description="Disordered" evidence="1">
    <location>
        <begin position="65"/>
        <end position="126"/>
    </location>
</feature>
<sequence length="148" mass="16579">MESKGIKAHFELDDSSLLVLTRIEFVFERKDNDTDKNNTIATDEQSTLSKIRSKISSFFKSKIVDDGTKKGDEVEQNKETKTTSDEPSTKPVDNNGTTNTTNDTSTTTTAPTPTTPRQMSAREPLKFKIVLLDYPDPSEEAQTESRQK</sequence>
<dbReference type="AlphaFoldDB" id="A0A8S3IY18"/>
<feature type="compositionally biased region" description="Basic and acidic residues" evidence="1">
    <location>
        <begin position="65"/>
        <end position="88"/>
    </location>
</feature>
<protein>
    <submittedName>
        <fullName evidence="2">Uncharacterized protein</fullName>
    </submittedName>
</protein>
<dbReference type="Proteomes" id="UP000676336">
    <property type="component" value="Unassembled WGS sequence"/>
</dbReference>
<dbReference type="EMBL" id="CAJOBI010336426">
    <property type="protein sequence ID" value="CAF5206552.1"/>
    <property type="molecule type" value="Genomic_DNA"/>
</dbReference>
<evidence type="ECO:0000313" key="3">
    <source>
        <dbReference type="Proteomes" id="UP000676336"/>
    </source>
</evidence>